<keyword evidence="3" id="KW-1185">Reference proteome</keyword>
<reference evidence="2 3" key="1">
    <citation type="submission" date="2019-03" db="EMBL/GenBank/DDBJ databases">
        <title>Genomic Encyclopedia of Type Strains, Phase IV (KMG-IV): sequencing the most valuable type-strain genomes for metagenomic binning, comparative biology and taxonomic classification.</title>
        <authorList>
            <person name="Goeker M."/>
        </authorList>
    </citation>
    <scope>NUCLEOTIDE SEQUENCE [LARGE SCALE GENOMIC DNA]</scope>
    <source>
        <strain evidence="2 3">DSM 102852</strain>
    </source>
</reference>
<feature type="transmembrane region" description="Helical" evidence="1">
    <location>
        <begin position="31"/>
        <end position="51"/>
    </location>
</feature>
<dbReference type="EMBL" id="SNZE01000036">
    <property type="protein sequence ID" value="TDR27868.1"/>
    <property type="molecule type" value="Genomic_DNA"/>
</dbReference>
<protein>
    <submittedName>
        <fullName evidence="2">Uncharacterized protein</fullName>
    </submittedName>
</protein>
<evidence type="ECO:0000256" key="1">
    <source>
        <dbReference type="SAM" id="Phobius"/>
    </source>
</evidence>
<sequence>MIDEYKSIAINLESIFMRHRYFCAYFNPAQAYYPTSATFIFVLLFIFAFSIET</sequence>
<keyword evidence="1" id="KW-0472">Membrane</keyword>
<dbReference type="AlphaFoldDB" id="A0A4R6Y5G6"/>
<accession>A0A4R6Y5G6</accession>
<name>A0A4R6Y5G6_9BURK</name>
<keyword evidence="1" id="KW-1133">Transmembrane helix</keyword>
<comment type="caution">
    <text evidence="2">The sequence shown here is derived from an EMBL/GenBank/DDBJ whole genome shotgun (WGS) entry which is preliminary data.</text>
</comment>
<proteinExistence type="predicted"/>
<gene>
    <name evidence="2" type="ORF">DFR44_13611</name>
</gene>
<organism evidence="2 3">
    <name type="scientific">Hydromonas duriensis</name>
    <dbReference type="NCBI Taxonomy" id="1527608"/>
    <lineage>
        <taxon>Bacteria</taxon>
        <taxon>Pseudomonadati</taxon>
        <taxon>Pseudomonadota</taxon>
        <taxon>Betaproteobacteria</taxon>
        <taxon>Burkholderiales</taxon>
        <taxon>Burkholderiaceae</taxon>
        <taxon>Hydromonas</taxon>
    </lineage>
</organism>
<evidence type="ECO:0000313" key="2">
    <source>
        <dbReference type="EMBL" id="TDR27868.1"/>
    </source>
</evidence>
<dbReference type="Proteomes" id="UP000294480">
    <property type="component" value="Unassembled WGS sequence"/>
</dbReference>
<keyword evidence="1" id="KW-0812">Transmembrane</keyword>
<evidence type="ECO:0000313" key="3">
    <source>
        <dbReference type="Proteomes" id="UP000294480"/>
    </source>
</evidence>